<comment type="caution">
    <text evidence="3">The sequence shown here is derived from an EMBL/GenBank/DDBJ whole genome shotgun (WGS) entry which is preliminary data.</text>
</comment>
<keyword evidence="4" id="KW-1185">Reference proteome</keyword>
<sequence length="123" mass="13905">MTTELSDRDLSEFDAGGDHQDELFDVLSNPRRRFVLDNLLTVEMPVPVETLATELVEWEASLTDLDRRGGERDAVEISLVHNHLPKMADSEFVEYDAEDRTVTLGDRTDELRAHLRPTVPGGE</sequence>
<dbReference type="AlphaFoldDB" id="A0ABD5TZ41"/>
<dbReference type="InterPro" id="IPR036388">
    <property type="entry name" value="WH-like_DNA-bd_sf"/>
</dbReference>
<evidence type="ECO:0000256" key="1">
    <source>
        <dbReference type="SAM" id="MobiDB-lite"/>
    </source>
</evidence>
<evidence type="ECO:0000313" key="4">
    <source>
        <dbReference type="Proteomes" id="UP001596408"/>
    </source>
</evidence>
<organism evidence="3 4">
    <name type="scientific">Halopelagius fulvigenes</name>
    <dbReference type="NCBI Taxonomy" id="1198324"/>
    <lineage>
        <taxon>Archaea</taxon>
        <taxon>Methanobacteriati</taxon>
        <taxon>Methanobacteriota</taxon>
        <taxon>Stenosarchaea group</taxon>
        <taxon>Halobacteria</taxon>
        <taxon>Halobacteriales</taxon>
        <taxon>Haloferacaceae</taxon>
    </lineage>
</organism>
<dbReference type="Proteomes" id="UP001596408">
    <property type="component" value="Unassembled WGS sequence"/>
</dbReference>
<feature type="domain" description="DUF7344" evidence="2">
    <location>
        <begin position="24"/>
        <end position="103"/>
    </location>
</feature>
<evidence type="ECO:0000313" key="3">
    <source>
        <dbReference type="EMBL" id="MFC6824787.1"/>
    </source>
</evidence>
<dbReference type="InterPro" id="IPR055768">
    <property type="entry name" value="DUF7344"/>
</dbReference>
<dbReference type="RefSeq" id="WP_379694178.1">
    <property type="nucleotide sequence ID" value="NZ_JBHSXH010000009.1"/>
</dbReference>
<feature type="region of interest" description="Disordered" evidence="1">
    <location>
        <begin position="1"/>
        <end position="21"/>
    </location>
</feature>
<dbReference type="EMBL" id="JBHSXH010000009">
    <property type="protein sequence ID" value="MFC6824787.1"/>
    <property type="molecule type" value="Genomic_DNA"/>
</dbReference>
<name>A0ABD5TZ41_9EURY</name>
<dbReference type="Pfam" id="PF24035">
    <property type="entry name" value="DUF7344"/>
    <property type="match status" value="1"/>
</dbReference>
<dbReference type="Gene3D" id="1.10.10.10">
    <property type="entry name" value="Winged helix-like DNA-binding domain superfamily/Winged helix DNA-binding domain"/>
    <property type="match status" value="1"/>
</dbReference>
<evidence type="ECO:0000259" key="2">
    <source>
        <dbReference type="Pfam" id="PF24035"/>
    </source>
</evidence>
<protein>
    <recommendedName>
        <fullName evidence="2">DUF7344 domain-containing protein</fullName>
    </recommendedName>
</protein>
<reference evidence="3 4" key="1">
    <citation type="journal article" date="2019" name="Int. J. Syst. Evol. Microbiol.">
        <title>The Global Catalogue of Microorganisms (GCM) 10K type strain sequencing project: providing services to taxonomists for standard genome sequencing and annotation.</title>
        <authorList>
            <consortium name="The Broad Institute Genomics Platform"/>
            <consortium name="The Broad Institute Genome Sequencing Center for Infectious Disease"/>
            <person name="Wu L."/>
            <person name="Ma J."/>
        </authorList>
    </citation>
    <scope>NUCLEOTIDE SEQUENCE [LARGE SCALE GENOMIC DNA]</scope>
    <source>
        <strain evidence="3 4">YIM 94188</strain>
    </source>
</reference>
<proteinExistence type="predicted"/>
<accession>A0ABD5TZ41</accession>
<gene>
    <name evidence="3" type="ORF">ACFQEV_07220</name>
</gene>